<dbReference type="InterPro" id="IPR028896">
    <property type="entry name" value="GcvT/YgfZ/DmdA"/>
</dbReference>
<dbReference type="NCBIfam" id="NF010093">
    <property type="entry name" value="PRK13579.1"/>
    <property type="match status" value="1"/>
</dbReference>
<feature type="domain" description="Aminomethyltransferase C-terminal" evidence="9">
    <location>
        <begin position="278"/>
        <end position="357"/>
    </location>
</feature>
<name>A0A845MB86_9RHOB</name>
<evidence type="ECO:0000259" key="8">
    <source>
        <dbReference type="Pfam" id="PF01571"/>
    </source>
</evidence>
<comment type="catalytic activity">
    <reaction evidence="6">
        <text>N(6)-[(R)-S(8)-aminomethyldihydrolipoyl]-L-lysyl-[protein] + (6S)-5,6,7,8-tetrahydrofolate = N(6)-[(R)-dihydrolipoyl]-L-lysyl-[protein] + (6R)-5,10-methylene-5,6,7,8-tetrahydrofolate + NH4(+)</text>
        <dbReference type="Rhea" id="RHEA:16945"/>
        <dbReference type="Rhea" id="RHEA-COMP:10475"/>
        <dbReference type="Rhea" id="RHEA-COMP:10492"/>
        <dbReference type="ChEBI" id="CHEBI:15636"/>
        <dbReference type="ChEBI" id="CHEBI:28938"/>
        <dbReference type="ChEBI" id="CHEBI:57453"/>
        <dbReference type="ChEBI" id="CHEBI:83100"/>
        <dbReference type="ChEBI" id="CHEBI:83143"/>
        <dbReference type="EC" id="2.1.2.10"/>
    </reaction>
</comment>
<dbReference type="NCBIfam" id="NF001567">
    <property type="entry name" value="PRK00389.1"/>
    <property type="match status" value="1"/>
</dbReference>
<keyword evidence="4 10" id="KW-0808">Transferase</keyword>
<dbReference type="GO" id="GO:0008483">
    <property type="term" value="F:transaminase activity"/>
    <property type="evidence" value="ECO:0007669"/>
    <property type="project" value="UniProtKB-KW"/>
</dbReference>
<comment type="caution">
    <text evidence="10">The sequence shown here is derived from an EMBL/GenBank/DDBJ whole genome shotgun (WGS) entry which is preliminary data.</text>
</comment>
<evidence type="ECO:0000256" key="3">
    <source>
        <dbReference type="ARBA" id="ARBA00022576"/>
    </source>
</evidence>
<organism evidence="10 11">
    <name type="scientific">Maritimibacter harenae</name>
    <dbReference type="NCBI Taxonomy" id="2606218"/>
    <lineage>
        <taxon>Bacteria</taxon>
        <taxon>Pseudomonadati</taxon>
        <taxon>Pseudomonadota</taxon>
        <taxon>Alphaproteobacteria</taxon>
        <taxon>Rhodobacterales</taxon>
        <taxon>Roseobacteraceae</taxon>
        <taxon>Maritimibacter</taxon>
    </lineage>
</organism>
<evidence type="ECO:0000313" key="10">
    <source>
        <dbReference type="EMBL" id="MZR14904.1"/>
    </source>
</evidence>
<evidence type="ECO:0000256" key="2">
    <source>
        <dbReference type="ARBA" id="ARBA00012616"/>
    </source>
</evidence>
<dbReference type="SUPFAM" id="SSF103025">
    <property type="entry name" value="Folate-binding domain"/>
    <property type="match status" value="1"/>
</dbReference>
<keyword evidence="3" id="KW-0032">Aminotransferase</keyword>
<evidence type="ECO:0000313" key="11">
    <source>
        <dbReference type="Proteomes" id="UP000467322"/>
    </source>
</evidence>
<evidence type="ECO:0000256" key="7">
    <source>
        <dbReference type="PIRSR" id="PIRSR006487-1"/>
    </source>
</evidence>
<keyword evidence="11" id="KW-1185">Reference proteome</keyword>
<dbReference type="SUPFAM" id="SSF101790">
    <property type="entry name" value="Aminomethyltransferase beta-barrel domain"/>
    <property type="match status" value="1"/>
</dbReference>
<dbReference type="Gene3D" id="3.30.70.1400">
    <property type="entry name" value="Aminomethyltransferase beta-barrel domains"/>
    <property type="match status" value="1"/>
</dbReference>
<gene>
    <name evidence="10" type="primary">gcvT</name>
    <name evidence="10" type="ORF">GQE99_17925</name>
</gene>
<dbReference type="InterPro" id="IPR006223">
    <property type="entry name" value="GcvT"/>
</dbReference>
<dbReference type="InterPro" id="IPR013977">
    <property type="entry name" value="GcvT_C"/>
</dbReference>
<dbReference type="EMBL" id="WTUX01000019">
    <property type="protein sequence ID" value="MZR14904.1"/>
    <property type="molecule type" value="Genomic_DNA"/>
</dbReference>
<feature type="domain" description="GCVT N-terminal" evidence="8">
    <location>
        <begin position="9"/>
        <end position="253"/>
    </location>
</feature>
<sequence length="364" mass="39267">MSDLKRTGLYELHVELGARMVPFAGWEMPVQYPLGVMKEHLHTRAAAGLFDVSHMGQVILRCPPEALEALVPVDVAGLAEGRQRYGLFTDESGGILDDLMIANRGDHLFLVVNAAMAERDIAHLREHLGDAVEPVTNRALLALQGPKAEETLARIAPGVAEMRFMDVAVIPSDFGDLWVSRSGYTGEDGYEISVEETNADPLARAILAHDAVETIGLGARDSLRLEAGLCLYGTDIDTTTTPVEADLGWAIQKVRRTERTDFPGADVILDQLANGAPRKRVGLLPEGRAPMRAGTVLYADETDADPIGTITSGAFGPSIEGPMSMGYLPADRATPGTTVYGDVRGKRRPATVTPLPFRPATYKR</sequence>
<dbReference type="InterPro" id="IPR027266">
    <property type="entry name" value="TrmE/GcvT-like"/>
</dbReference>
<protein>
    <recommendedName>
        <fullName evidence="2">aminomethyltransferase</fullName>
        <ecNumber evidence="2">2.1.2.10</ecNumber>
    </recommendedName>
    <alternativeName>
        <fullName evidence="5">Glycine cleavage system T protein</fullName>
    </alternativeName>
</protein>
<dbReference type="Gene3D" id="4.10.1250.10">
    <property type="entry name" value="Aminomethyltransferase fragment"/>
    <property type="match status" value="1"/>
</dbReference>
<dbReference type="PANTHER" id="PTHR43757:SF2">
    <property type="entry name" value="AMINOMETHYLTRANSFERASE, MITOCHONDRIAL"/>
    <property type="match status" value="1"/>
</dbReference>
<dbReference type="GO" id="GO:0004047">
    <property type="term" value="F:aminomethyltransferase activity"/>
    <property type="evidence" value="ECO:0007669"/>
    <property type="project" value="UniProtKB-EC"/>
</dbReference>
<evidence type="ECO:0000259" key="9">
    <source>
        <dbReference type="Pfam" id="PF08669"/>
    </source>
</evidence>
<dbReference type="GO" id="GO:0008168">
    <property type="term" value="F:methyltransferase activity"/>
    <property type="evidence" value="ECO:0007669"/>
    <property type="project" value="UniProtKB-KW"/>
</dbReference>
<dbReference type="AlphaFoldDB" id="A0A845MB86"/>
<dbReference type="InterPro" id="IPR029043">
    <property type="entry name" value="GcvT/YgfZ_C"/>
</dbReference>
<accession>A0A845MB86</accession>
<dbReference type="Pfam" id="PF01571">
    <property type="entry name" value="GCV_T"/>
    <property type="match status" value="1"/>
</dbReference>
<evidence type="ECO:0000256" key="5">
    <source>
        <dbReference type="ARBA" id="ARBA00031395"/>
    </source>
</evidence>
<evidence type="ECO:0000256" key="6">
    <source>
        <dbReference type="ARBA" id="ARBA00047665"/>
    </source>
</evidence>
<comment type="similarity">
    <text evidence="1">Belongs to the GcvT family.</text>
</comment>
<dbReference type="PIRSF" id="PIRSF006487">
    <property type="entry name" value="GcvT"/>
    <property type="match status" value="1"/>
</dbReference>
<dbReference type="Proteomes" id="UP000467322">
    <property type="component" value="Unassembled WGS sequence"/>
</dbReference>
<dbReference type="RefSeq" id="WP_161353082.1">
    <property type="nucleotide sequence ID" value="NZ_WTUX01000019.1"/>
</dbReference>
<evidence type="ECO:0000256" key="1">
    <source>
        <dbReference type="ARBA" id="ARBA00008609"/>
    </source>
</evidence>
<dbReference type="GO" id="GO:0032259">
    <property type="term" value="P:methylation"/>
    <property type="evidence" value="ECO:0007669"/>
    <property type="project" value="UniProtKB-KW"/>
</dbReference>
<dbReference type="Gene3D" id="2.40.30.110">
    <property type="entry name" value="Aminomethyltransferase beta-barrel domains"/>
    <property type="match status" value="1"/>
</dbReference>
<reference evidence="10 11" key="1">
    <citation type="submission" date="2019-12" db="EMBL/GenBank/DDBJ databases">
        <title>Maritimibacter sp. nov. sp. isolated from sea sand.</title>
        <authorList>
            <person name="Kim J."/>
            <person name="Jeong S.E."/>
            <person name="Jung H.S."/>
            <person name="Jeon C.O."/>
        </authorList>
    </citation>
    <scope>NUCLEOTIDE SEQUENCE [LARGE SCALE GENOMIC DNA]</scope>
    <source>
        <strain evidence="10 11">DP07</strain>
    </source>
</reference>
<dbReference type="NCBIfam" id="TIGR00528">
    <property type="entry name" value="gcvT"/>
    <property type="match status" value="1"/>
</dbReference>
<proteinExistence type="inferred from homology"/>
<dbReference type="GO" id="GO:0005960">
    <property type="term" value="C:glycine cleavage complex"/>
    <property type="evidence" value="ECO:0007669"/>
    <property type="project" value="InterPro"/>
</dbReference>
<feature type="binding site" evidence="7">
    <location>
        <position position="191"/>
    </location>
    <ligand>
        <name>substrate</name>
    </ligand>
</feature>
<dbReference type="InterPro" id="IPR006222">
    <property type="entry name" value="GCVT_N"/>
</dbReference>
<dbReference type="Pfam" id="PF08669">
    <property type="entry name" value="GCV_T_C"/>
    <property type="match status" value="1"/>
</dbReference>
<dbReference type="EC" id="2.1.2.10" evidence="2"/>
<dbReference type="PANTHER" id="PTHR43757">
    <property type="entry name" value="AMINOMETHYLTRANSFERASE"/>
    <property type="match status" value="1"/>
</dbReference>
<dbReference type="Gene3D" id="3.30.1360.120">
    <property type="entry name" value="Probable tRNA modification gtpase trme, domain 1"/>
    <property type="match status" value="1"/>
</dbReference>
<evidence type="ECO:0000256" key="4">
    <source>
        <dbReference type="ARBA" id="ARBA00022679"/>
    </source>
</evidence>
<dbReference type="GO" id="GO:0006546">
    <property type="term" value="P:glycine catabolic process"/>
    <property type="evidence" value="ECO:0007669"/>
    <property type="project" value="InterPro"/>
</dbReference>
<keyword evidence="10" id="KW-0489">Methyltransferase</keyword>